<dbReference type="RefSeq" id="WP_203834928.1">
    <property type="nucleotide sequence ID" value="NZ_BAAATV010000001.1"/>
</dbReference>
<protein>
    <recommendedName>
        <fullName evidence="3">Excreted virulence factor EspC (Type VII ESX diderm)</fullName>
    </recommendedName>
</protein>
<dbReference type="InterPro" id="IPR022536">
    <property type="entry name" value="EspC"/>
</dbReference>
<name>A0ABQ3ZGF6_9ACTN</name>
<dbReference type="Pfam" id="PF10824">
    <property type="entry name" value="T7SS_ESX_EspC"/>
    <property type="match status" value="1"/>
</dbReference>
<accession>A0ABQ3ZGF6</accession>
<dbReference type="EMBL" id="BOMN01000010">
    <property type="protein sequence ID" value="GIE17659.1"/>
    <property type="molecule type" value="Genomic_DNA"/>
</dbReference>
<organism evidence="1 2">
    <name type="scientific">Winogradskya humida</name>
    <dbReference type="NCBI Taxonomy" id="113566"/>
    <lineage>
        <taxon>Bacteria</taxon>
        <taxon>Bacillati</taxon>
        <taxon>Actinomycetota</taxon>
        <taxon>Actinomycetes</taxon>
        <taxon>Micromonosporales</taxon>
        <taxon>Micromonosporaceae</taxon>
        <taxon>Winogradskya</taxon>
    </lineage>
</organism>
<evidence type="ECO:0000313" key="2">
    <source>
        <dbReference type="Proteomes" id="UP000603200"/>
    </source>
</evidence>
<keyword evidence="2" id="KW-1185">Reference proteome</keyword>
<reference evidence="1 2" key="1">
    <citation type="submission" date="2021-01" db="EMBL/GenBank/DDBJ databases">
        <title>Whole genome shotgun sequence of Actinoplanes humidus NBRC 14915.</title>
        <authorList>
            <person name="Komaki H."/>
            <person name="Tamura T."/>
        </authorList>
    </citation>
    <scope>NUCLEOTIDE SEQUENCE [LARGE SCALE GENOMIC DNA]</scope>
    <source>
        <strain evidence="1 2">NBRC 14915</strain>
    </source>
</reference>
<proteinExistence type="predicted"/>
<evidence type="ECO:0000313" key="1">
    <source>
        <dbReference type="EMBL" id="GIE17659.1"/>
    </source>
</evidence>
<dbReference type="Proteomes" id="UP000603200">
    <property type="component" value="Unassembled WGS sequence"/>
</dbReference>
<sequence length="102" mass="10644">MSQPNIEISTESVLRHANAVDDIADMINDGLVGASEVQASASSYGVLVGPLFTSLLNPFQDHAVGELKASVTATQALADTLRAMAGDFALTDQEVARRLEGA</sequence>
<comment type="caution">
    <text evidence="1">The sequence shown here is derived from an EMBL/GenBank/DDBJ whole genome shotgun (WGS) entry which is preliminary data.</text>
</comment>
<evidence type="ECO:0008006" key="3">
    <source>
        <dbReference type="Google" id="ProtNLM"/>
    </source>
</evidence>
<gene>
    <name evidence="1" type="ORF">Ahu01nite_007610</name>
</gene>